<evidence type="ECO:0000313" key="2">
    <source>
        <dbReference type="EMBL" id="SHN69157.1"/>
    </source>
</evidence>
<name>A0A1M7TEP5_9RHOB</name>
<dbReference type="EMBL" id="FRDL01000006">
    <property type="protein sequence ID" value="SHN69157.1"/>
    <property type="molecule type" value="Genomic_DNA"/>
</dbReference>
<evidence type="ECO:0000313" key="3">
    <source>
        <dbReference type="Proteomes" id="UP000184066"/>
    </source>
</evidence>
<feature type="transmembrane region" description="Helical" evidence="1">
    <location>
        <begin position="48"/>
        <end position="70"/>
    </location>
</feature>
<dbReference type="RefSeq" id="WP_072747475.1">
    <property type="nucleotide sequence ID" value="NZ_FOHL01000006.1"/>
</dbReference>
<dbReference type="STRING" id="1189325.SAMN04488119_106168"/>
<proteinExistence type="predicted"/>
<keyword evidence="1" id="KW-0472">Membrane</keyword>
<evidence type="ECO:0000256" key="1">
    <source>
        <dbReference type="SAM" id="Phobius"/>
    </source>
</evidence>
<dbReference type="Proteomes" id="UP000184066">
    <property type="component" value="Unassembled WGS sequence"/>
</dbReference>
<accession>A0A1M7TEP5</accession>
<keyword evidence="1" id="KW-0812">Transmembrane</keyword>
<sequence length="71" mass="7279">MAILIWIGAAMAAAGLGGLIWCIVQALRLRRQAPDAEAARRRLARLQAANLASVALGFLGLALAAAGVILS</sequence>
<gene>
    <name evidence="2" type="ORF">SAMN05216200_10634</name>
</gene>
<reference evidence="2 3" key="1">
    <citation type="submission" date="2016-12" db="EMBL/GenBank/DDBJ databases">
        <authorList>
            <person name="Song W.-J."/>
            <person name="Kurnit D.M."/>
        </authorList>
    </citation>
    <scope>NUCLEOTIDE SEQUENCE [LARGE SCALE GENOMIC DNA]</scope>
    <source>
        <strain evidence="2 3">CGMCC 1.10808</strain>
    </source>
</reference>
<keyword evidence="1" id="KW-1133">Transmembrane helix</keyword>
<protein>
    <submittedName>
        <fullName evidence="2">Uncharacterized protein</fullName>
    </submittedName>
</protein>
<dbReference type="AlphaFoldDB" id="A0A1M7TEP5"/>
<keyword evidence="3" id="KW-1185">Reference proteome</keyword>
<organism evidence="2 3">
    <name type="scientific">Oceanicella actignis</name>
    <dbReference type="NCBI Taxonomy" id="1189325"/>
    <lineage>
        <taxon>Bacteria</taxon>
        <taxon>Pseudomonadati</taxon>
        <taxon>Pseudomonadota</taxon>
        <taxon>Alphaproteobacteria</taxon>
        <taxon>Rhodobacterales</taxon>
        <taxon>Paracoccaceae</taxon>
        <taxon>Oceanicella</taxon>
    </lineage>
</organism>
<feature type="transmembrane region" description="Helical" evidence="1">
    <location>
        <begin position="6"/>
        <end position="27"/>
    </location>
</feature>